<evidence type="ECO:0000313" key="2">
    <source>
        <dbReference type="EMBL" id="MCH4565407.1"/>
    </source>
</evidence>
<proteinExistence type="predicted"/>
<dbReference type="EMBL" id="JAKVPY010000040">
    <property type="protein sequence ID" value="MCH4565407.1"/>
    <property type="molecule type" value="Genomic_DNA"/>
</dbReference>
<dbReference type="Proteomes" id="UP001202117">
    <property type="component" value="Unassembled WGS sequence"/>
</dbReference>
<dbReference type="RefSeq" id="WP_146218644.1">
    <property type="nucleotide sequence ID" value="NZ_JAKVPY010000040.1"/>
</dbReference>
<organism evidence="2 3">
    <name type="scientific">Halomonas flagellata</name>
    <dbReference type="NCBI Taxonomy" id="2920385"/>
    <lineage>
        <taxon>Bacteria</taxon>
        <taxon>Pseudomonadati</taxon>
        <taxon>Pseudomonadota</taxon>
        <taxon>Gammaproteobacteria</taxon>
        <taxon>Oceanospirillales</taxon>
        <taxon>Halomonadaceae</taxon>
        <taxon>Halomonas</taxon>
    </lineage>
</organism>
<sequence>MPLKNSSRLSMLSSVQTPLGFFVLVVLVVEAGLIALAGQNEGDKAYLYSIVGILVLLILVVAVIGYFKPWVLTGHPPPGIDEKFSQALAKDVFMAFDGYISNESDEERADAYEYLVDVCSSAKYYKDKETSHFAMTFIETVVGCSDIKRKPRSSKNA</sequence>
<keyword evidence="1" id="KW-0472">Membrane</keyword>
<keyword evidence="1" id="KW-0812">Transmembrane</keyword>
<protein>
    <submittedName>
        <fullName evidence="2">Uncharacterized protein</fullName>
    </submittedName>
</protein>
<gene>
    <name evidence="2" type="ORF">MKP05_20110</name>
</gene>
<comment type="caution">
    <text evidence="2">The sequence shown here is derived from an EMBL/GenBank/DDBJ whole genome shotgun (WGS) entry which is preliminary data.</text>
</comment>
<keyword evidence="1" id="KW-1133">Transmembrane helix</keyword>
<evidence type="ECO:0000256" key="1">
    <source>
        <dbReference type="SAM" id="Phobius"/>
    </source>
</evidence>
<reference evidence="2 3" key="1">
    <citation type="submission" date="2022-02" db="EMBL/GenBank/DDBJ databases">
        <title>Halomonas fukangensis sp. nov., a halophilic bacterium isolated from a bulk soil of Kalidium foliatum at Fukang.</title>
        <authorList>
            <person name="Huang Y."/>
        </authorList>
    </citation>
    <scope>NUCLEOTIDE SEQUENCE [LARGE SCALE GENOMIC DNA]</scope>
    <source>
        <strain evidence="2 3">EGI 63088</strain>
    </source>
</reference>
<feature type="transmembrane region" description="Helical" evidence="1">
    <location>
        <begin position="21"/>
        <end position="39"/>
    </location>
</feature>
<keyword evidence="3" id="KW-1185">Reference proteome</keyword>
<feature type="transmembrane region" description="Helical" evidence="1">
    <location>
        <begin position="45"/>
        <end position="67"/>
    </location>
</feature>
<evidence type="ECO:0000313" key="3">
    <source>
        <dbReference type="Proteomes" id="UP001202117"/>
    </source>
</evidence>
<name>A0ABS9RZZ0_9GAMM</name>
<accession>A0ABS9RZZ0</accession>